<dbReference type="InterPro" id="IPR043519">
    <property type="entry name" value="NT_sf"/>
</dbReference>
<dbReference type="PANTHER" id="PTHR41773">
    <property type="entry name" value="GTP PYROPHOSPHATASE-RELATED"/>
    <property type="match status" value="1"/>
</dbReference>
<organism evidence="2 3">
    <name type="scientific">Tropicibacter oceani</name>
    <dbReference type="NCBI Taxonomy" id="3058420"/>
    <lineage>
        <taxon>Bacteria</taxon>
        <taxon>Pseudomonadati</taxon>
        <taxon>Pseudomonadota</taxon>
        <taxon>Alphaproteobacteria</taxon>
        <taxon>Rhodobacterales</taxon>
        <taxon>Roseobacteraceae</taxon>
        <taxon>Tropicibacter</taxon>
    </lineage>
</organism>
<evidence type="ECO:0000259" key="1">
    <source>
        <dbReference type="SMART" id="SM00954"/>
    </source>
</evidence>
<feature type="domain" description="RelA/SpoT" evidence="1">
    <location>
        <begin position="50"/>
        <end position="190"/>
    </location>
</feature>
<dbReference type="RefSeq" id="WP_282302299.1">
    <property type="nucleotide sequence ID" value="NZ_CP124616.1"/>
</dbReference>
<keyword evidence="3" id="KW-1185">Reference proteome</keyword>
<accession>A0ABY8QM12</accession>
<name>A0ABY8QM12_9RHOB</name>
<evidence type="ECO:0000313" key="3">
    <source>
        <dbReference type="Proteomes" id="UP001241605"/>
    </source>
</evidence>
<dbReference type="Gene3D" id="3.30.460.10">
    <property type="entry name" value="Beta Polymerase, domain 2"/>
    <property type="match status" value="1"/>
</dbReference>
<proteinExistence type="predicted"/>
<sequence length="221" mass="25370">MEDAEWNDFEAAYLAGREDTEIFMDGVQKFFSRHSLLKTDGVSVVHSIKARMKGLENLRAKIERKNSEGRGITPENLFEEVTDLAGVRLLLLFQGDFATVDAAIRAKVEGEDWVFHERPKAFTWDPEASLFFKNFDLQVDQRDTSYTSVHYLLKPRADRPICCELQVRTLFEEIWGEIDHRINYPVPTDNVSCREQLKVLSKIVGAGSRLADSIQRSLEKD</sequence>
<dbReference type="EMBL" id="CP124616">
    <property type="protein sequence ID" value="WGW05675.1"/>
    <property type="molecule type" value="Genomic_DNA"/>
</dbReference>
<gene>
    <name evidence="2" type="ORF">QF118_09065</name>
</gene>
<protein>
    <submittedName>
        <fullName evidence="2">RelA/SpoT domain-containing protein</fullName>
    </submittedName>
</protein>
<dbReference type="Pfam" id="PF04607">
    <property type="entry name" value="RelA_SpoT"/>
    <property type="match status" value="1"/>
</dbReference>
<dbReference type="CDD" id="cd05399">
    <property type="entry name" value="NT_Rel-Spo_like"/>
    <property type="match status" value="1"/>
</dbReference>
<dbReference type="InterPro" id="IPR007685">
    <property type="entry name" value="RelA_SpoT"/>
</dbReference>
<dbReference type="SUPFAM" id="SSF81301">
    <property type="entry name" value="Nucleotidyltransferase"/>
    <property type="match status" value="1"/>
</dbReference>
<dbReference type="SMART" id="SM00954">
    <property type="entry name" value="RelA_SpoT"/>
    <property type="match status" value="1"/>
</dbReference>
<reference evidence="2 3" key="1">
    <citation type="submission" date="2023-05" db="EMBL/GenBank/DDBJ databases">
        <title>YMD87, complete Genome.</title>
        <authorList>
            <person name="Zhang J."/>
            <person name="Xu X."/>
        </authorList>
    </citation>
    <scope>NUCLEOTIDE SEQUENCE [LARGE SCALE GENOMIC DNA]</scope>
    <source>
        <strain evidence="2 3">YMD87</strain>
    </source>
</reference>
<evidence type="ECO:0000313" key="2">
    <source>
        <dbReference type="EMBL" id="WGW05675.1"/>
    </source>
</evidence>
<dbReference type="Proteomes" id="UP001241605">
    <property type="component" value="Chromosome"/>
</dbReference>
<dbReference type="PANTHER" id="PTHR41773:SF1">
    <property type="entry name" value="RELA_SPOT DOMAIN-CONTAINING PROTEIN"/>
    <property type="match status" value="1"/>
</dbReference>